<dbReference type="NCBIfam" id="NF008106">
    <property type="entry name" value="PRK10852.1"/>
    <property type="match status" value="1"/>
</dbReference>
<evidence type="ECO:0000313" key="6">
    <source>
        <dbReference type="EMBL" id="STY95446.1"/>
    </source>
</evidence>
<keyword evidence="5" id="KW-0574">Periplasm</keyword>
<name>A0A378Q4J1_9GAMM</name>
<dbReference type="GO" id="GO:0140104">
    <property type="term" value="F:molecular carrier activity"/>
    <property type="evidence" value="ECO:0007669"/>
    <property type="project" value="InterPro"/>
</dbReference>
<comment type="subcellular location">
    <subcellularLocation>
        <location evidence="1">Periplasm</location>
    </subcellularLocation>
</comment>
<evidence type="ECO:0000256" key="2">
    <source>
        <dbReference type="ARBA" id="ARBA00006099"/>
    </source>
</evidence>
<protein>
    <submittedName>
        <fullName evidence="6">Sulfate starvation-induced protein 2</fullName>
    </submittedName>
</protein>
<accession>A0A378Q4J1</accession>
<dbReference type="Gene3D" id="3.40.190.10">
    <property type="entry name" value="Periplasmic binding protein-like II"/>
    <property type="match status" value="2"/>
</dbReference>
<keyword evidence="3" id="KW-0813">Transport</keyword>
<dbReference type="InterPro" id="IPR005669">
    <property type="entry name" value="Thiosulph/SO4-bd"/>
</dbReference>
<dbReference type="EMBL" id="UGQA01000001">
    <property type="protein sequence ID" value="STY95446.1"/>
    <property type="molecule type" value="Genomic_DNA"/>
</dbReference>
<reference evidence="6 7" key="1">
    <citation type="submission" date="2018-06" db="EMBL/GenBank/DDBJ databases">
        <authorList>
            <consortium name="Pathogen Informatics"/>
            <person name="Doyle S."/>
        </authorList>
    </citation>
    <scope>NUCLEOTIDE SEQUENCE [LARGE SCALE GENOMIC DNA]</scope>
    <source>
        <strain evidence="6 7">NCTC11091</strain>
    </source>
</reference>
<dbReference type="CDD" id="cd01005">
    <property type="entry name" value="PBP2_CysP"/>
    <property type="match status" value="1"/>
</dbReference>
<dbReference type="NCBIfam" id="TIGR00971">
    <property type="entry name" value="3a0106s03"/>
    <property type="match status" value="1"/>
</dbReference>
<evidence type="ECO:0000256" key="1">
    <source>
        <dbReference type="ARBA" id="ARBA00004418"/>
    </source>
</evidence>
<dbReference type="AlphaFoldDB" id="A0A378Q4J1"/>
<organism evidence="6 7">
    <name type="scientific">Faucicola atlantae</name>
    <dbReference type="NCBI Taxonomy" id="34059"/>
    <lineage>
        <taxon>Bacteria</taxon>
        <taxon>Pseudomonadati</taxon>
        <taxon>Pseudomonadota</taxon>
        <taxon>Gammaproteobacteria</taxon>
        <taxon>Moraxellales</taxon>
        <taxon>Moraxellaceae</taxon>
        <taxon>Faucicola</taxon>
    </lineage>
</organism>
<evidence type="ECO:0000256" key="4">
    <source>
        <dbReference type="ARBA" id="ARBA00022729"/>
    </source>
</evidence>
<dbReference type="GO" id="GO:0042597">
    <property type="term" value="C:periplasmic space"/>
    <property type="evidence" value="ECO:0007669"/>
    <property type="project" value="UniProtKB-SubCell"/>
</dbReference>
<dbReference type="SUPFAM" id="SSF53850">
    <property type="entry name" value="Periplasmic binding protein-like II"/>
    <property type="match status" value="1"/>
</dbReference>
<dbReference type="Proteomes" id="UP000255193">
    <property type="component" value="Unassembled WGS sequence"/>
</dbReference>
<keyword evidence="4" id="KW-0732">Signal</keyword>
<dbReference type="RefSeq" id="WP_067054888.1">
    <property type="nucleotide sequence ID" value="NZ_MXAO01000004.1"/>
</dbReference>
<dbReference type="PANTHER" id="PTHR30368:SF2">
    <property type="entry name" value="SULFATE-BINDING PROTEIN"/>
    <property type="match status" value="1"/>
</dbReference>
<sequence>MPNAVLSFHKFVQSNTAKWSTIGVVTLAAAIGCARAPTQQADNSNAQTNTAAATGDIKLLNVSYDVARDFYKDYNPKFVQEYAQTHNGAKIDIQQSHGGSSKQALAVANGLQADVVSMNQGSDIELLVKKGLVADDWQQQFPNHAVPYTSAVVFLVRQGNPKHIQDWTDLTKSGVQIVLANPKTTGNGRYAFLGAYGYGLHQFNNDDAKAQNFVKQLLKNVPVYENGGRAATTTFLQRQIGDVLVTFENEANLASKQFGQGQVEIVYPSYTVAAENPVAIVKTVTDKKGTTEAAKAYLDYLWSEPAQQLAADLYLRPSDANVLAKNADKLPTLNTFSPNAVFGSWDDIMGKYFKDGGVFDQLADPNSTTTPADTKK</sequence>
<gene>
    <name evidence="6" type="primary">sbp_2</name>
    <name evidence="6" type="ORF">NCTC11091_01240</name>
</gene>
<evidence type="ECO:0000256" key="3">
    <source>
        <dbReference type="ARBA" id="ARBA00022448"/>
    </source>
</evidence>
<evidence type="ECO:0000313" key="7">
    <source>
        <dbReference type="Proteomes" id="UP000255193"/>
    </source>
</evidence>
<proteinExistence type="inferred from homology"/>
<dbReference type="Pfam" id="PF13531">
    <property type="entry name" value="SBP_bac_11"/>
    <property type="match status" value="1"/>
</dbReference>
<dbReference type="GO" id="GO:1902358">
    <property type="term" value="P:sulfate transmembrane transport"/>
    <property type="evidence" value="ECO:0007669"/>
    <property type="project" value="InterPro"/>
</dbReference>
<comment type="similarity">
    <text evidence="2">Belongs to the prokaryotic sulfate-binding protein family.</text>
</comment>
<dbReference type="NCBIfam" id="NF008022">
    <property type="entry name" value="PRK10752.1"/>
    <property type="match status" value="1"/>
</dbReference>
<evidence type="ECO:0000256" key="5">
    <source>
        <dbReference type="ARBA" id="ARBA00022764"/>
    </source>
</evidence>
<dbReference type="PANTHER" id="PTHR30368">
    <property type="entry name" value="SULFATE-BINDING PROTEIN"/>
    <property type="match status" value="1"/>
</dbReference>